<keyword evidence="1" id="KW-0863">Zinc-finger</keyword>
<feature type="domain" description="SWIM-type" evidence="3">
    <location>
        <begin position="71"/>
        <end position="107"/>
    </location>
</feature>
<evidence type="ECO:0000256" key="2">
    <source>
        <dbReference type="SAM" id="MobiDB-lite"/>
    </source>
</evidence>
<feature type="compositionally biased region" description="Low complexity" evidence="2">
    <location>
        <begin position="132"/>
        <end position="151"/>
    </location>
</feature>
<dbReference type="InterPro" id="IPR007527">
    <property type="entry name" value="Znf_SWIM"/>
</dbReference>
<proteinExistence type="predicted"/>
<comment type="caution">
    <text evidence="4">The sequence shown here is derived from an EMBL/GenBank/DDBJ whole genome shotgun (WGS) entry which is preliminary data.</text>
</comment>
<dbReference type="GO" id="GO:0008270">
    <property type="term" value="F:zinc ion binding"/>
    <property type="evidence" value="ECO:0007669"/>
    <property type="project" value="UniProtKB-KW"/>
</dbReference>
<evidence type="ECO:0000259" key="3">
    <source>
        <dbReference type="PROSITE" id="PS50966"/>
    </source>
</evidence>
<sequence length="458" mass="48373">MSVAAATVTLVTERWKTDDVLALAPDAPSRKAAEKVARPAGWPRTGAVVASGGASTLALWGECKGSGAKPYQTAVDLAGPDAPAYRCSCPSRKFPCKHAIGLLLIWSRDGLPEVAEAADWAQEWLAKRGAKAEQSAAQAPASKASAPADPEAAARRARQRAERVEAGLRELDLWLRDQVTEGLAGLRRAGYGHWNGMAARLVDAQAPGAAERVRSLGEVMAEPEWPGRLLAEYALLHLLVRAHGAGDTVEQPLRDTVRSRVGFPTSREEVLADGPRERDRWHVLGWADALADQLATRRVWLRGAASGRGAVVVSFAPAGQSLDGSLRVGTVVDAELAFYPGSGERRALVAHQYGAEPGGPPPGGPVREALGGYAEALAADPWLERWPVVLTDAVPARDGGWWLADPSGDALPLHPSASPWALLAVSGGIGVTVAGEWTPQGLHPLTVWPRSGARVRLG</sequence>
<name>A0A2T0PXN0_9ACTN</name>
<dbReference type="Proteomes" id="UP000237846">
    <property type="component" value="Unassembled WGS sequence"/>
</dbReference>
<keyword evidence="5" id="KW-1185">Reference proteome</keyword>
<dbReference type="PROSITE" id="PS50966">
    <property type="entry name" value="ZF_SWIM"/>
    <property type="match status" value="1"/>
</dbReference>
<feature type="region of interest" description="Disordered" evidence="2">
    <location>
        <begin position="131"/>
        <end position="159"/>
    </location>
</feature>
<reference evidence="4 5" key="1">
    <citation type="submission" date="2018-03" db="EMBL/GenBank/DDBJ databases">
        <title>Genomic Encyclopedia of Archaeal and Bacterial Type Strains, Phase II (KMG-II): from individual species to whole genera.</title>
        <authorList>
            <person name="Goeker M."/>
        </authorList>
    </citation>
    <scope>NUCLEOTIDE SEQUENCE [LARGE SCALE GENOMIC DNA]</scope>
    <source>
        <strain evidence="4 5">DSM 45601</strain>
    </source>
</reference>
<protein>
    <submittedName>
        <fullName evidence="4">SWIM zinc finger protein</fullName>
    </submittedName>
</protein>
<dbReference type="AlphaFoldDB" id="A0A2T0PXN0"/>
<gene>
    <name evidence="4" type="ORF">CLV72_108302</name>
</gene>
<evidence type="ECO:0000256" key="1">
    <source>
        <dbReference type="PROSITE-ProRule" id="PRU00325"/>
    </source>
</evidence>
<dbReference type="Pfam" id="PF04434">
    <property type="entry name" value="SWIM"/>
    <property type="match status" value="1"/>
</dbReference>
<dbReference type="EMBL" id="PVZC01000008">
    <property type="protein sequence ID" value="PRX96295.1"/>
    <property type="molecule type" value="Genomic_DNA"/>
</dbReference>
<keyword evidence="1" id="KW-0862">Zinc</keyword>
<evidence type="ECO:0000313" key="4">
    <source>
        <dbReference type="EMBL" id="PRX96295.1"/>
    </source>
</evidence>
<accession>A0A2T0PXN0</accession>
<organism evidence="4 5">
    <name type="scientific">Allonocardiopsis opalescens</name>
    <dbReference type="NCBI Taxonomy" id="1144618"/>
    <lineage>
        <taxon>Bacteria</taxon>
        <taxon>Bacillati</taxon>
        <taxon>Actinomycetota</taxon>
        <taxon>Actinomycetes</taxon>
        <taxon>Streptosporangiales</taxon>
        <taxon>Allonocardiopsis</taxon>
    </lineage>
</organism>
<evidence type="ECO:0000313" key="5">
    <source>
        <dbReference type="Proteomes" id="UP000237846"/>
    </source>
</evidence>
<keyword evidence="1" id="KW-0479">Metal-binding</keyword>